<evidence type="ECO:0000259" key="4">
    <source>
        <dbReference type="Pfam" id="PF17863"/>
    </source>
</evidence>
<dbReference type="Pfam" id="PF17863">
    <property type="entry name" value="AAA_lid_2"/>
    <property type="match status" value="1"/>
</dbReference>
<feature type="compositionally biased region" description="Polar residues" evidence="3">
    <location>
        <begin position="104"/>
        <end position="116"/>
    </location>
</feature>
<organism evidence="5 6">
    <name type="scientific">Imshaugia aleurites</name>
    <dbReference type="NCBI Taxonomy" id="172621"/>
    <lineage>
        <taxon>Eukaryota</taxon>
        <taxon>Fungi</taxon>
        <taxon>Dikarya</taxon>
        <taxon>Ascomycota</taxon>
        <taxon>Pezizomycotina</taxon>
        <taxon>Lecanoromycetes</taxon>
        <taxon>OSLEUM clade</taxon>
        <taxon>Lecanoromycetidae</taxon>
        <taxon>Lecanorales</taxon>
        <taxon>Lecanorineae</taxon>
        <taxon>Parmeliaceae</taxon>
        <taxon>Imshaugia</taxon>
    </lineage>
</organism>
<dbReference type="GO" id="GO:0016851">
    <property type="term" value="F:magnesium chelatase activity"/>
    <property type="evidence" value="ECO:0007669"/>
    <property type="project" value="UniProtKB-EC"/>
</dbReference>
<evidence type="ECO:0000256" key="2">
    <source>
        <dbReference type="ARBA" id="ARBA00023444"/>
    </source>
</evidence>
<name>A0A8H3EMZ2_9LECA</name>
<sequence>MPDTIDPSGLVERVQELTDLELAMLLSLLASQHCIITAEQDDLDSLEQELQLVASNVLALSHKVLRCNKLTTLEDFSDGILVESKRSTESEQSDGPAKRRSASPKPQNHKNNFESQQNDRTIANVILITGLSLASDDIQIQALELLRTKRIFTHTAIHTAPKTFLLVFVTSSSEPRLNHHLRDHIFISHYHSKEDGFANIEEASEWIEDDRASVSSVIHRSTAQHTSNSVPPHVLTQQEIRHLAEEIDKISITAEIKAYQHNIITFLRLHRAVGSGVSPRATQHLSTLVKYVVTMRAYSSYADVSRCIAVIHGHTYISPSFVALAIPKVYTHRIIITKPEAERSLQYGSQLSAVSAIIEGYTPGQVIDEVLQSVEVPV</sequence>
<dbReference type="EC" id="6.6.1.1" evidence="1"/>
<proteinExistence type="predicted"/>
<dbReference type="PANTHER" id="PTHR11603:SF132">
    <property type="entry name" value="C2H2-TYPE DOMAIN-CONTAINING PROTEIN"/>
    <property type="match status" value="1"/>
</dbReference>
<dbReference type="EMBL" id="CAJPDT010000004">
    <property type="protein sequence ID" value="CAF9908418.1"/>
    <property type="molecule type" value="Genomic_DNA"/>
</dbReference>
<comment type="caution">
    <text evidence="5">The sequence shown here is derived from an EMBL/GenBank/DDBJ whole genome shotgun (WGS) entry which is preliminary data.</text>
</comment>
<accession>A0A8H3EMZ2</accession>
<comment type="pathway">
    <text evidence="2">Porphyrin-containing compound metabolism.</text>
</comment>
<dbReference type="AlphaFoldDB" id="A0A8H3EMZ2"/>
<protein>
    <recommendedName>
        <fullName evidence="1">magnesium chelatase</fullName>
        <ecNumber evidence="1">6.6.1.1</ecNumber>
    </recommendedName>
</protein>
<reference evidence="5" key="1">
    <citation type="submission" date="2021-03" db="EMBL/GenBank/DDBJ databases">
        <authorList>
            <person name="Tagirdzhanova G."/>
        </authorList>
    </citation>
    <scope>NUCLEOTIDE SEQUENCE</scope>
</reference>
<dbReference type="OrthoDB" id="5582146at2759"/>
<keyword evidence="6" id="KW-1185">Reference proteome</keyword>
<evidence type="ECO:0000256" key="1">
    <source>
        <dbReference type="ARBA" id="ARBA00012825"/>
    </source>
</evidence>
<feature type="region of interest" description="Disordered" evidence="3">
    <location>
        <begin position="84"/>
        <end position="116"/>
    </location>
</feature>
<dbReference type="Gene3D" id="1.10.8.80">
    <property type="entry name" value="Magnesium chelatase subunit I, C-Terminal domain"/>
    <property type="match status" value="1"/>
</dbReference>
<dbReference type="PANTHER" id="PTHR11603">
    <property type="entry name" value="AAA FAMILY ATPASE"/>
    <property type="match status" value="1"/>
</dbReference>
<dbReference type="Proteomes" id="UP000664534">
    <property type="component" value="Unassembled WGS sequence"/>
</dbReference>
<evidence type="ECO:0000256" key="3">
    <source>
        <dbReference type="SAM" id="MobiDB-lite"/>
    </source>
</evidence>
<evidence type="ECO:0000313" key="6">
    <source>
        <dbReference type="Proteomes" id="UP000664534"/>
    </source>
</evidence>
<dbReference type="InterPro" id="IPR052041">
    <property type="entry name" value="Nucleic_acid_metab_PIN/TRAM"/>
</dbReference>
<gene>
    <name evidence="5" type="ORF">IMSHALPRED_006668</name>
</gene>
<dbReference type="InterPro" id="IPR041628">
    <property type="entry name" value="ChlI/MoxR_AAA_lid"/>
</dbReference>
<feature type="domain" description="ChlI/MoxR AAA lid" evidence="4">
    <location>
        <begin position="292"/>
        <end position="343"/>
    </location>
</feature>
<evidence type="ECO:0000313" key="5">
    <source>
        <dbReference type="EMBL" id="CAF9908418.1"/>
    </source>
</evidence>